<dbReference type="STRING" id="1223545.GS4_34_00500"/>
<name>M0QPS4_9ACTN</name>
<keyword evidence="3" id="KW-1185">Reference proteome</keyword>
<reference evidence="2 3" key="1">
    <citation type="submission" date="2013-01" db="EMBL/GenBank/DDBJ databases">
        <title>Whole genome shotgun sequence of Gordonia soli NBRC 108243.</title>
        <authorList>
            <person name="Isaki-Nakamura S."/>
            <person name="Hosoyama A."/>
            <person name="Tsuchikane K."/>
            <person name="Ando Y."/>
            <person name="Baba S."/>
            <person name="Ohji S."/>
            <person name="Hamada M."/>
            <person name="Tamura T."/>
            <person name="Yamazoe A."/>
            <person name="Yamazaki S."/>
            <person name="Fujita N."/>
        </authorList>
    </citation>
    <scope>NUCLEOTIDE SEQUENCE [LARGE SCALE GENOMIC DNA]</scope>
    <source>
        <strain evidence="2 3">NBRC 108243</strain>
    </source>
</reference>
<comment type="caution">
    <text evidence="2">The sequence shown here is derived from an EMBL/GenBank/DDBJ whole genome shotgun (WGS) entry which is preliminary data.</text>
</comment>
<dbReference type="EMBL" id="BANX01000034">
    <property type="protein sequence ID" value="GAC70364.1"/>
    <property type="molecule type" value="Genomic_DNA"/>
</dbReference>
<dbReference type="eggNOG" id="ENOG50336QK">
    <property type="taxonomic scope" value="Bacteria"/>
</dbReference>
<dbReference type="AlphaFoldDB" id="M0QPS4"/>
<sequence length="99" mass="9895">MKPTPGTALFSPVDTTSVVVIRWDAADVEITVDGSPMTEAAPEAPGDAPRSGGATQLGKRYTTEDGSIEVLCTKPGAGALAVDGVALGIKTASPLPASD</sequence>
<gene>
    <name evidence="2" type="ORF">GS4_34_00500</name>
</gene>
<evidence type="ECO:0000313" key="3">
    <source>
        <dbReference type="Proteomes" id="UP000011666"/>
    </source>
</evidence>
<organism evidence="2 3">
    <name type="scientific">Gordonia soli NBRC 108243</name>
    <dbReference type="NCBI Taxonomy" id="1223545"/>
    <lineage>
        <taxon>Bacteria</taxon>
        <taxon>Bacillati</taxon>
        <taxon>Actinomycetota</taxon>
        <taxon>Actinomycetes</taxon>
        <taxon>Mycobacteriales</taxon>
        <taxon>Gordoniaceae</taxon>
        <taxon>Gordonia</taxon>
    </lineage>
</organism>
<dbReference type="Proteomes" id="UP000011666">
    <property type="component" value="Unassembled WGS sequence"/>
</dbReference>
<dbReference type="RefSeq" id="WP_007624326.1">
    <property type="nucleotide sequence ID" value="NZ_BANX01000034.1"/>
</dbReference>
<feature type="region of interest" description="Disordered" evidence="1">
    <location>
        <begin position="33"/>
        <end position="60"/>
    </location>
</feature>
<dbReference type="OrthoDB" id="7478453at2"/>
<protein>
    <submittedName>
        <fullName evidence="2">Uncharacterized protein</fullName>
    </submittedName>
</protein>
<evidence type="ECO:0000313" key="2">
    <source>
        <dbReference type="EMBL" id="GAC70364.1"/>
    </source>
</evidence>
<evidence type="ECO:0000256" key="1">
    <source>
        <dbReference type="SAM" id="MobiDB-lite"/>
    </source>
</evidence>
<proteinExistence type="predicted"/>
<accession>M0QPS4</accession>